<evidence type="ECO:0000313" key="10">
    <source>
        <dbReference type="EMBL" id="MED6237425.1"/>
    </source>
</evidence>
<evidence type="ECO:0000256" key="1">
    <source>
        <dbReference type="ARBA" id="ARBA00004236"/>
    </source>
</evidence>
<reference evidence="10 11" key="1">
    <citation type="submission" date="2021-07" db="EMBL/GenBank/DDBJ databases">
        <authorList>
            <person name="Palmer J.M."/>
        </authorList>
    </citation>
    <scope>NUCLEOTIDE SEQUENCE [LARGE SCALE GENOMIC DNA]</scope>
    <source>
        <strain evidence="10 11">AT_MEX2019</strain>
        <tissue evidence="10">Muscle</tissue>
    </source>
</reference>
<keyword evidence="5" id="KW-0472">Membrane</keyword>
<comment type="subcellular location">
    <subcellularLocation>
        <location evidence="1">Cell membrane</location>
    </subcellularLocation>
</comment>
<evidence type="ECO:0000256" key="4">
    <source>
        <dbReference type="ARBA" id="ARBA00022859"/>
    </source>
</evidence>
<dbReference type="PANTHER" id="PTHR19433:SF127">
    <property type="entry name" value="NITR9"/>
    <property type="match status" value="1"/>
</dbReference>
<keyword evidence="4" id="KW-0391">Immunity</keyword>
<evidence type="ECO:0000256" key="7">
    <source>
        <dbReference type="ARBA" id="ARBA00023180"/>
    </source>
</evidence>
<keyword evidence="3 8" id="KW-0732">Signal</keyword>
<evidence type="ECO:0000256" key="3">
    <source>
        <dbReference type="ARBA" id="ARBA00022729"/>
    </source>
</evidence>
<evidence type="ECO:0000313" key="11">
    <source>
        <dbReference type="Proteomes" id="UP001345963"/>
    </source>
</evidence>
<dbReference type="InterPro" id="IPR036179">
    <property type="entry name" value="Ig-like_dom_sf"/>
</dbReference>
<accession>A0ABU7AHS6</accession>
<dbReference type="Gene3D" id="2.60.40.10">
    <property type="entry name" value="Immunoglobulins"/>
    <property type="match status" value="1"/>
</dbReference>
<name>A0ABU7AHS6_9TELE</name>
<feature type="non-terminal residue" evidence="10">
    <location>
        <position position="96"/>
    </location>
</feature>
<keyword evidence="6" id="KW-1015">Disulfide bond</keyword>
<evidence type="ECO:0000256" key="6">
    <source>
        <dbReference type="ARBA" id="ARBA00023157"/>
    </source>
</evidence>
<dbReference type="EMBL" id="JAHUTI010015430">
    <property type="protein sequence ID" value="MED6237425.1"/>
    <property type="molecule type" value="Genomic_DNA"/>
</dbReference>
<feature type="chain" id="PRO_5047259877" description="Immunoglobulin V-set domain-containing protein" evidence="8">
    <location>
        <begin position="29"/>
        <end position="96"/>
    </location>
</feature>
<protein>
    <recommendedName>
        <fullName evidence="9">Immunoglobulin V-set domain-containing protein</fullName>
    </recommendedName>
</protein>
<keyword evidence="7" id="KW-0325">Glycoprotein</keyword>
<dbReference type="SUPFAM" id="SSF48726">
    <property type="entry name" value="Immunoglobulin"/>
    <property type="match status" value="1"/>
</dbReference>
<organism evidence="10 11">
    <name type="scientific">Ataeniobius toweri</name>
    <dbReference type="NCBI Taxonomy" id="208326"/>
    <lineage>
        <taxon>Eukaryota</taxon>
        <taxon>Metazoa</taxon>
        <taxon>Chordata</taxon>
        <taxon>Craniata</taxon>
        <taxon>Vertebrata</taxon>
        <taxon>Euteleostomi</taxon>
        <taxon>Actinopterygii</taxon>
        <taxon>Neopterygii</taxon>
        <taxon>Teleostei</taxon>
        <taxon>Neoteleostei</taxon>
        <taxon>Acanthomorphata</taxon>
        <taxon>Ovalentaria</taxon>
        <taxon>Atherinomorphae</taxon>
        <taxon>Cyprinodontiformes</taxon>
        <taxon>Goodeidae</taxon>
        <taxon>Ataeniobius</taxon>
    </lineage>
</organism>
<sequence>MTALKIGYMTYLFLASVAPLAALVPSSALHFMSVHVGQNVTLKCFYQGNNGVIFYWYKQTKGKKAQLMYEFYKHRQNGSFNGDLKSDQRFELETDS</sequence>
<keyword evidence="11" id="KW-1185">Reference proteome</keyword>
<evidence type="ECO:0000256" key="2">
    <source>
        <dbReference type="ARBA" id="ARBA00022475"/>
    </source>
</evidence>
<keyword evidence="2" id="KW-1003">Cell membrane</keyword>
<comment type="caution">
    <text evidence="10">The sequence shown here is derived from an EMBL/GenBank/DDBJ whole genome shotgun (WGS) entry which is preliminary data.</text>
</comment>
<dbReference type="Pfam" id="PF07686">
    <property type="entry name" value="V-set"/>
    <property type="match status" value="1"/>
</dbReference>
<feature type="domain" description="Immunoglobulin V-set" evidence="9">
    <location>
        <begin position="32"/>
        <end position="82"/>
    </location>
</feature>
<dbReference type="PANTHER" id="PTHR19433">
    <property type="entry name" value="T-CELL RECEPTOR ALPHA CHAIN V REGION-RELATED"/>
    <property type="match status" value="1"/>
</dbReference>
<dbReference type="InterPro" id="IPR052051">
    <property type="entry name" value="TCR_complex_component"/>
</dbReference>
<proteinExistence type="predicted"/>
<dbReference type="InterPro" id="IPR013783">
    <property type="entry name" value="Ig-like_fold"/>
</dbReference>
<evidence type="ECO:0000256" key="5">
    <source>
        <dbReference type="ARBA" id="ARBA00023136"/>
    </source>
</evidence>
<dbReference type="InterPro" id="IPR013106">
    <property type="entry name" value="Ig_V-set"/>
</dbReference>
<gene>
    <name evidence="10" type="ORF">ATANTOWER_024609</name>
</gene>
<evidence type="ECO:0000256" key="8">
    <source>
        <dbReference type="SAM" id="SignalP"/>
    </source>
</evidence>
<evidence type="ECO:0000259" key="9">
    <source>
        <dbReference type="Pfam" id="PF07686"/>
    </source>
</evidence>
<feature type="signal peptide" evidence="8">
    <location>
        <begin position="1"/>
        <end position="28"/>
    </location>
</feature>
<dbReference type="Proteomes" id="UP001345963">
    <property type="component" value="Unassembled WGS sequence"/>
</dbReference>